<protein>
    <submittedName>
        <fullName evidence="2">Uncharacterized protein</fullName>
    </submittedName>
</protein>
<feature type="transmembrane region" description="Helical" evidence="1">
    <location>
        <begin position="128"/>
        <end position="150"/>
    </location>
</feature>
<proteinExistence type="predicted"/>
<gene>
    <name evidence="2" type="ORF">ADEAN_000141600</name>
</gene>
<reference evidence="2 3" key="1">
    <citation type="submission" date="2020-08" db="EMBL/GenBank/DDBJ databases">
        <authorList>
            <person name="Newling K."/>
            <person name="Davey J."/>
            <person name="Forrester S."/>
        </authorList>
    </citation>
    <scope>NUCLEOTIDE SEQUENCE [LARGE SCALE GENOMIC DNA]</scope>
    <source>
        <strain evidence="3">Crithidia deanei Carvalho (ATCC PRA-265)</strain>
    </source>
</reference>
<evidence type="ECO:0000256" key="1">
    <source>
        <dbReference type="SAM" id="Phobius"/>
    </source>
</evidence>
<dbReference type="AlphaFoldDB" id="A0A7G2C7L7"/>
<sequence>MDEFDPLENAWENRKGCDLCTYPYVLCVTDARGNRKVSFQLSGLGLKDKKFPKVESEEIIGIDASGNKELSVDMGKFHEKMEYIDVSHTKASGTIDCKKFISLKVLKLKGTKNVELNNCNNLDYLSNAAVTTNTLFSLISVFMCIAMFLVA</sequence>
<accession>A0A7G2C7L7</accession>
<keyword evidence="1" id="KW-1133">Transmembrane helix</keyword>
<keyword evidence="1" id="KW-0472">Membrane</keyword>
<dbReference type="Proteomes" id="UP000515908">
    <property type="component" value="Chromosome 02"/>
</dbReference>
<keyword evidence="3" id="KW-1185">Reference proteome</keyword>
<evidence type="ECO:0000313" key="2">
    <source>
        <dbReference type="EMBL" id="CAD2213972.1"/>
    </source>
</evidence>
<keyword evidence="1" id="KW-0812">Transmembrane</keyword>
<name>A0A7G2C7L7_9TRYP</name>
<organism evidence="2 3">
    <name type="scientific">Angomonas deanei</name>
    <dbReference type="NCBI Taxonomy" id="59799"/>
    <lineage>
        <taxon>Eukaryota</taxon>
        <taxon>Discoba</taxon>
        <taxon>Euglenozoa</taxon>
        <taxon>Kinetoplastea</taxon>
        <taxon>Metakinetoplastina</taxon>
        <taxon>Trypanosomatida</taxon>
        <taxon>Trypanosomatidae</taxon>
        <taxon>Strigomonadinae</taxon>
        <taxon>Angomonas</taxon>
    </lineage>
</organism>
<dbReference type="VEuPathDB" id="TriTrypDB:ADEAN_000141600"/>
<evidence type="ECO:0000313" key="3">
    <source>
        <dbReference type="Proteomes" id="UP000515908"/>
    </source>
</evidence>
<dbReference type="EMBL" id="LR877146">
    <property type="protein sequence ID" value="CAD2213972.1"/>
    <property type="molecule type" value="Genomic_DNA"/>
</dbReference>